<reference evidence="2" key="1">
    <citation type="submission" date="2021-09" db="EMBL/GenBank/DDBJ databases">
        <title>A high-quality genome of the endoparasitic fungus Hirsutella rhossiliensis with a comparison of Hirsutella genomes reveals transposable elements contributing to genome size variation.</title>
        <authorList>
            <person name="Lin R."/>
            <person name="Jiao Y."/>
            <person name="Sun X."/>
            <person name="Ling J."/>
            <person name="Xie B."/>
            <person name="Cheng X."/>
        </authorList>
    </citation>
    <scope>NUCLEOTIDE SEQUENCE</scope>
    <source>
        <strain evidence="2">HR02</strain>
    </source>
</reference>
<dbReference type="Proteomes" id="UP000824596">
    <property type="component" value="Unassembled WGS sequence"/>
</dbReference>
<dbReference type="AlphaFoldDB" id="A0A9P8N049"/>
<dbReference type="PANTHER" id="PTHR40518:SF1">
    <property type="entry name" value="ACETOACETATE DECARBOXYLASE"/>
    <property type="match status" value="1"/>
</dbReference>
<dbReference type="Gene3D" id="2.40.400.10">
    <property type="entry name" value="Acetoacetate decarboxylase-like"/>
    <property type="match status" value="1"/>
</dbReference>
<dbReference type="EMBL" id="JAIZPD010000005">
    <property type="protein sequence ID" value="KAH0963476.1"/>
    <property type="molecule type" value="Genomic_DNA"/>
</dbReference>
<dbReference type="OrthoDB" id="9970474at2759"/>
<protein>
    <submittedName>
        <fullName evidence="2">Uncharacterized protein</fullName>
    </submittedName>
</protein>
<organism evidence="2 3">
    <name type="scientific">Hirsutella rhossiliensis</name>
    <dbReference type="NCBI Taxonomy" id="111463"/>
    <lineage>
        <taxon>Eukaryota</taxon>
        <taxon>Fungi</taxon>
        <taxon>Dikarya</taxon>
        <taxon>Ascomycota</taxon>
        <taxon>Pezizomycotina</taxon>
        <taxon>Sordariomycetes</taxon>
        <taxon>Hypocreomycetidae</taxon>
        <taxon>Hypocreales</taxon>
        <taxon>Ophiocordycipitaceae</taxon>
        <taxon>Hirsutella</taxon>
    </lineage>
</organism>
<evidence type="ECO:0000256" key="1">
    <source>
        <dbReference type="SAM" id="MobiDB-lite"/>
    </source>
</evidence>
<proteinExistence type="predicted"/>
<dbReference type="PANTHER" id="PTHR40518">
    <property type="entry name" value="ACETOACETATE DECARBOXYLASE"/>
    <property type="match status" value="1"/>
</dbReference>
<comment type="caution">
    <text evidence="2">The sequence shown here is derived from an EMBL/GenBank/DDBJ whole genome shotgun (WGS) entry which is preliminary data.</text>
</comment>
<dbReference type="SUPFAM" id="SSF160104">
    <property type="entry name" value="Acetoacetate decarboxylase-like"/>
    <property type="match status" value="1"/>
</dbReference>
<dbReference type="GeneID" id="68355115"/>
<evidence type="ECO:0000313" key="2">
    <source>
        <dbReference type="EMBL" id="KAH0963476.1"/>
    </source>
</evidence>
<feature type="region of interest" description="Disordered" evidence="1">
    <location>
        <begin position="259"/>
        <end position="278"/>
    </location>
</feature>
<accession>A0A9P8N049</accession>
<feature type="compositionally biased region" description="Low complexity" evidence="1">
    <location>
        <begin position="8"/>
        <end position="17"/>
    </location>
</feature>
<keyword evidence="3" id="KW-1185">Reference proteome</keyword>
<dbReference type="RefSeq" id="XP_044720989.1">
    <property type="nucleotide sequence ID" value="XM_044864457.1"/>
</dbReference>
<evidence type="ECO:0000313" key="3">
    <source>
        <dbReference type="Proteomes" id="UP000824596"/>
    </source>
</evidence>
<dbReference type="InterPro" id="IPR023375">
    <property type="entry name" value="ADC_dom_sf"/>
</dbReference>
<sequence>MTSTTTIVPPRAVSPVPRRAPAPEPIELIPPPWRVTGDVYCVSFWSPAPSRADEKLPGHAYSPLEAGAEFANPRGSRPVGGLGMIQIIRYRDSPVGPYDEMLVVPGSFDWTRRGPAGRPEKGCNPRISRIYVSQKQSCYNGRINWGCPKHLARFDWDLGPNDAVTVKVYPHDVSGDASESRPSAAPFFQASFAPVAYAPAFPFATRWLGYLGFNTTIVMPPLPRGSGSQGELPGTDRWLSFVPKQYSRNTRVGWFDMAQQQQQQKTADDDDGGGKHDNFWPGLGRWQLGVKMENAEVIFDNPLETWSTAVKAKSNL</sequence>
<feature type="region of interest" description="Disordered" evidence="1">
    <location>
        <begin position="1"/>
        <end position="23"/>
    </location>
</feature>
<name>A0A9P8N049_9HYPO</name>
<gene>
    <name evidence="2" type="ORF">HRG_05986</name>
</gene>